<dbReference type="AlphaFoldDB" id="A0A0A0K4B9"/>
<evidence type="ECO:0000256" key="1">
    <source>
        <dbReference type="SAM" id="MobiDB-lite"/>
    </source>
</evidence>
<feature type="region of interest" description="Disordered" evidence="1">
    <location>
        <begin position="1"/>
        <end position="36"/>
    </location>
</feature>
<dbReference type="eggNOG" id="ENOG5034AWH">
    <property type="taxonomic scope" value="Bacteria"/>
</dbReference>
<reference evidence="2 3" key="1">
    <citation type="submission" date="2013-08" db="EMBL/GenBank/DDBJ databases">
        <title>The genome sequence of Knoellia aerolata.</title>
        <authorList>
            <person name="Zhu W."/>
            <person name="Wang G."/>
        </authorList>
    </citation>
    <scope>NUCLEOTIDE SEQUENCE [LARGE SCALE GENOMIC DNA]</scope>
    <source>
        <strain evidence="2 3">DSM 18566</strain>
    </source>
</reference>
<protein>
    <submittedName>
        <fullName evidence="2">Uncharacterized protein</fullName>
    </submittedName>
</protein>
<proteinExistence type="predicted"/>
<dbReference type="OrthoDB" id="4843481at2"/>
<comment type="caution">
    <text evidence="2">The sequence shown here is derived from an EMBL/GenBank/DDBJ whole genome shotgun (WGS) entry which is preliminary data.</text>
</comment>
<evidence type="ECO:0000313" key="3">
    <source>
        <dbReference type="Proteomes" id="UP000030013"/>
    </source>
</evidence>
<organism evidence="2 3">
    <name type="scientific">Knoellia aerolata DSM 18566</name>
    <dbReference type="NCBI Taxonomy" id="1385519"/>
    <lineage>
        <taxon>Bacteria</taxon>
        <taxon>Bacillati</taxon>
        <taxon>Actinomycetota</taxon>
        <taxon>Actinomycetes</taxon>
        <taxon>Micrococcales</taxon>
        <taxon>Intrasporangiaceae</taxon>
        <taxon>Knoellia</taxon>
    </lineage>
</organism>
<dbReference type="RefSeq" id="WP_052112448.1">
    <property type="nucleotide sequence ID" value="NZ_AVPL01000001.1"/>
</dbReference>
<sequence>MRDNIVNLGRSHQEGPYPDWGPNDLDPYADDHLGPGHGGGSLGDLLEVVVIDDHVVDVRRRPVDGTGYECAALELGRGRPVVRAPATPPEPPRHEKVLTWLGLLVGGEGPLLALEPTPLPDEPLQVGGLSEQARGTILRVDAELTRVTDLLLGAEVRTAARRLLVRAVTAQPTLLRSTASEEVVACAALTAVARANDLVGPGRVVPVSLLRTMFNLRSSPNDKVQALARAVAPETAFLAGWDRPGFDVTVLGSEDYLVGSFRRAVVLARDAALRLRATTEAATAPDPDPAPADALPE</sequence>
<evidence type="ECO:0000313" key="2">
    <source>
        <dbReference type="EMBL" id="KGN43122.1"/>
    </source>
</evidence>
<dbReference type="STRING" id="1385519.N801_04820"/>
<name>A0A0A0K4B9_9MICO</name>
<dbReference type="Proteomes" id="UP000030013">
    <property type="component" value="Unassembled WGS sequence"/>
</dbReference>
<dbReference type="EMBL" id="AVPL01000001">
    <property type="protein sequence ID" value="KGN43122.1"/>
    <property type="molecule type" value="Genomic_DNA"/>
</dbReference>
<keyword evidence="3" id="KW-1185">Reference proteome</keyword>
<accession>A0A0A0K4B9</accession>
<gene>
    <name evidence="2" type="ORF">N801_04820</name>
</gene>